<dbReference type="KEGG" id="abo:ABO_1957"/>
<name>Q0VN43_ALCBS</name>
<protein>
    <submittedName>
        <fullName evidence="3">Membrane-bound lytic murein transglycosylase B</fullName>
        <ecNumber evidence="3">3.2.1.-</ecNumber>
    </submittedName>
</protein>
<dbReference type="eggNOG" id="COG2951">
    <property type="taxonomic scope" value="Bacteria"/>
</dbReference>
<dbReference type="NCBIfam" id="TIGR02282">
    <property type="entry name" value="MltB"/>
    <property type="match status" value="1"/>
</dbReference>
<dbReference type="EMBL" id="AM286690">
    <property type="protein sequence ID" value="CAL17405.1"/>
    <property type="molecule type" value="Genomic_DNA"/>
</dbReference>
<dbReference type="Gene3D" id="1.10.8.350">
    <property type="entry name" value="Bacterial muramidase"/>
    <property type="match status" value="1"/>
</dbReference>
<dbReference type="InterPro" id="IPR031304">
    <property type="entry name" value="SLT_2"/>
</dbReference>
<dbReference type="Gene3D" id="1.10.530.10">
    <property type="match status" value="1"/>
</dbReference>
<dbReference type="GO" id="GO:0016798">
    <property type="term" value="F:hydrolase activity, acting on glycosyl bonds"/>
    <property type="evidence" value="ECO:0007669"/>
    <property type="project" value="UniProtKB-KW"/>
</dbReference>
<dbReference type="CDD" id="cd13399">
    <property type="entry name" value="Slt35-like"/>
    <property type="match status" value="1"/>
</dbReference>
<organism evidence="3 4">
    <name type="scientific">Alcanivorax borkumensis (strain ATCC 700651 / DSM 11573 / NCIMB 13689 / SK2)</name>
    <dbReference type="NCBI Taxonomy" id="393595"/>
    <lineage>
        <taxon>Bacteria</taxon>
        <taxon>Pseudomonadati</taxon>
        <taxon>Pseudomonadota</taxon>
        <taxon>Gammaproteobacteria</taxon>
        <taxon>Oceanospirillales</taxon>
        <taxon>Alcanivoracaceae</taxon>
        <taxon>Alcanivorax</taxon>
    </lineage>
</organism>
<sequence>MEIMKTGEPPLRRFYLGILNIFRSGTAYSAIAVAALFFTSLPALAEHTCPENNDYLQRKQVQALIAELVSQGQDEARLREVLGSAQCQPQILKSIARPAERTHTWATYQKIFLQESRVQKGIEFAHTHAKTLTRAEQTYGVPREIILAIIGVETRYGDHMGNYRVVDALATLGYDYPPRGSFFRKQLKALFELEHHAHIDANTITGSYAGAMGYGQFIPTSYQAYAVDFDNDGITDLVNNPVDAIGSVANYFSEHNWQPGLPVAARARLHGTGYVALAKKGYKPSFTLAQANSAGVTALSCNDDRLVSEYCFDLPASTRVALLDLTGTDGAEFWLATDNFYVITRYNHSRLYAMAVLQLSRQLAAALEDNQ</sequence>
<accession>Q0VN43</accession>
<dbReference type="Proteomes" id="UP000008871">
    <property type="component" value="Chromosome"/>
</dbReference>
<keyword evidence="3" id="KW-0326">Glycosidase</keyword>
<proteinExistence type="predicted"/>
<dbReference type="HOGENOM" id="CLU_035402_1_1_6"/>
<dbReference type="CAZy" id="GH103">
    <property type="family name" value="Glycoside Hydrolase Family 103"/>
</dbReference>
<gene>
    <name evidence="3" type="primary">mltB</name>
    <name evidence="3" type="ordered locus">ABO_1957</name>
</gene>
<dbReference type="GO" id="GO:0009253">
    <property type="term" value="P:peptidoglycan catabolic process"/>
    <property type="evidence" value="ECO:0007669"/>
    <property type="project" value="TreeGrafter"/>
</dbReference>
<evidence type="ECO:0000256" key="1">
    <source>
        <dbReference type="PIRSR" id="PIRSR611757-1"/>
    </source>
</evidence>
<feature type="active site" evidence="1">
    <location>
        <position position="153"/>
    </location>
</feature>
<dbReference type="GO" id="GO:0008933">
    <property type="term" value="F:peptidoglycan lytic transglycosylase activity"/>
    <property type="evidence" value="ECO:0007669"/>
    <property type="project" value="TreeGrafter"/>
</dbReference>
<dbReference type="PANTHER" id="PTHR30163">
    <property type="entry name" value="MEMBRANE-BOUND LYTIC MUREIN TRANSGLYCOSYLASE B"/>
    <property type="match status" value="1"/>
</dbReference>
<dbReference type="FunFam" id="1.10.8.350:FF:000001">
    <property type="entry name" value="Lytic murein transglycosylase B"/>
    <property type="match status" value="1"/>
</dbReference>
<keyword evidence="4" id="KW-1185">Reference proteome</keyword>
<reference evidence="3 4" key="1">
    <citation type="journal article" date="2006" name="Nat. Biotechnol.">
        <title>Genome sequence of the ubiquitous hydrocarbon-degrading marine bacterium Alcanivorax borkumensis.</title>
        <authorList>
            <person name="Schneiker S."/>
            <person name="Martins dos Santos V.A.P."/>
            <person name="Bartels D."/>
            <person name="Bekel T."/>
            <person name="Brecht M."/>
            <person name="Buhrmester J."/>
            <person name="Chernikova T.N."/>
            <person name="Denaro R."/>
            <person name="Ferrer M."/>
            <person name="Gertler C."/>
            <person name="Goesmann A."/>
            <person name="Golyshina O.V."/>
            <person name="Kaminski F."/>
            <person name="Khachane A.N."/>
            <person name="Lang S."/>
            <person name="Linke B."/>
            <person name="McHardy A.C."/>
            <person name="Meyer F."/>
            <person name="Nechitaylo T."/>
            <person name="Puehler A."/>
            <person name="Regenhardt D."/>
            <person name="Rupp O."/>
            <person name="Sabirova J.S."/>
            <person name="Selbitschka W."/>
            <person name="Yakimov M.M."/>
            <person name="Timmis K.N."/>
            <person name="Vorhoelter F.-J."/>
            <person name="Weidner S."/>
            <person name="Kaiser O."/>
            <person name="Golyshin P.N."/>
        </authorList>
    </citation>
    <scope>NUCLEOTIDE SEQUENCE [LARGE SCALE GENOMIC DNA]</scope>
    <source>
        <strain evidence="4">ATCC 700651 / DSM 11573 / NCIMB 13689 / SK2</strain>
    </source>
</reference>
<dbReference type="InterPro" id="IPR011757">
    <property type="entry name" value="Lytic_transglycosylase_MltB"/>
</dbReference>
<keyword evidence="3" id="KW-0378">Hydrolase</keyword>
<dbReference type="Pfam" id="PF13406">
    <property type="entry name" value="SLT_2"/>
    <property type="match status" value="1"/>
</dbReference>
<dbReference type="InterPro" id="IPR043426">
    <property type="entry name" value="MltB-like"/>
</dbReference>
<evidence type="ECO:0000313" key="3">
    <source>
        <dbReference type="EMBL" id="CAL17405.1"/>
    </source>
</evidence>
<dbReference type="SUPFAM" id="SSF53955">
    <property type="entry name" value="Lysozyme-like"/>
    <property type="match status" value="1"/>
</dbReference>
<dbReference type="AlphaFoldDB" id="Q0VN43"/>
<dbReference type="InterPro" id="IPR023346">
    <property type="entry name" value="Lysozyme-like_dom_sf"/>
</dbReference>
<evidence type="ECO:0000259" key="2">
    <source>
        <dbReference type="Pfam" id="PF13406"/>
    </source>
</evidence>
<dbReference type="EC" id="3.2.1.-" evidence="3"/>
<dbReference type="PANTHER" id="PTHR30163:SF9">
    <property type="entry name" value="MEMBRANE-BOUND LYTIC MUREIN TRANSGLYCOSYLASE B"/>
    <property type="match status" value="1"/>
</dbReference>
<dbReference type="STRING" id="393595.ABO_1957"/>
<evidence type="ECO:0000313" key="4">
    <source>
        <dbReference type="Proteomes" id="UP000008871"/>
    </source>
</evidence>
<feature type="domain" description="Transglycosylase SLT" evidence="2">
    <location>
        <begin position="58"/>
        <end position="360"/>
    </location>
</feature>